<proteinExistence type="predicted"/>
<dbReference type="EMBL" id="BAABHS010000019">
    <property type="protein sequence ID" value="GAA4977898.1"/>
    <property type="molecule type" value="Genomic_DNA"/>
</dbReference>
<dbReference type="NCBIfam" id="TIGR03815">
    <property type="entry name" value="CpaE_hom_Actino"/>
    <property type="match status" value="1"/>
</dbReference>
<dbReference type="InterPro" id="IPR027417">
    <property type="entry name" value="P-loop_NTPase"/>
</dbReference>
<dbReference type="InterPro" id="IPR059050">
    <property type="entry name" value="Rv3660c_N"/>
</dbReference>
<feature type="domain" description="Rv3660c-like CheY-like N-terminal" evidence="1">
    <location>
        <begin position="18"/>
        <end position="124"/>
    </location>
</feature>
<evidence type="ECO:0000259" key="1">
    <source>
        <dbReference type="Pfam" id="PF26563"/>
    </source>
</evidence>
<dbReference type="Gene3D" id="3.40.50.300">
    <property type="entry name" value="P-loop containing nucleotide triphosphate hydrolases"/>
    <property type="match status" value="1"/>
</dbReference>
<dbReference type="PANTHER" id="PTHR43384">
    <property type="entry name" value="SEPTUM SITE-DETERMINING PROTEIN MIND HOMOLOG, CHLOROPLASTIC-RELATED"/>
    <property type="match status" value="1"/>
</dbReference>
<accession>A0ABP9HTY9</accession>
<keyword evidence="3" id="KW-1185">Reference proteome</keyword>
<evidence type="ECO:0000313" key="2">
    <source>
        <dbReference type="EMBL" id="GAA4977898.1"/>
    </source>
</evidence>
<dbReference type="InterPro" id="IPR050625">
    <property type="entry name" value="ParA/MinD_ATPase"/>
</dbReference>
<evidence type="ECO:0000313" key="3">
    <source>
        <dbReference type="Proteomes" id="UP001500466"/>
    </source>
</evidence>
<comment type="caution">
    <text evidence="2">The sequence shown here is derived from an EMBL/GenBank/DDBJ whole genome shotgun (WGS) entry which is preliminary data.</text>
</comment>
<dbReference type="Pfam" id="PF26563">
    <property type="entry name" value="Rv3660c_N"/>
    <property type="match status" value="1"/>
</dbReference>
<dbReference type="InterPro" id="IPR022521">
    <property type="entry name" value="Rv3660c"/>
</dbReference>
<dbReference type="RefSeq" id="WP_345678116.1">
    <property type="nucleotide sequence ID" value="NZ_BAABHS010000019.1"/>
</dbReference>
<reference evidence="3" key="1">
    <citation type="journal article" date="2019" name="Int. J. Syst. Evol. Microbiol.">
        <title>The Global Catalogue of Microorganisms (GCM) 10K type strain sequencing project: providing services to taxonomists for standard genome sequencing and annotation.</title>
        <authorList>
            <consortium name="The Broad Institute Genomics Platform"/>
            <consortium name="The Broad Institute Genome Sequencing Center for Infectious Disease"/>
            <person name="Wu L."/>
            <person name="Ma J."/>
        </authorList>
    </citation>
    <scope>NUCLEOTIDE SEQUENCE [LARGE SCALE GENOMIC DNA]</scope>
    <source>
        <strain evidence="3">JCM 17986</strain>
    </source>
</reference>
<name>A0ABP9HTY9_9ACTN</name>
<gene>
    <name evidence="2" type="ORF">GCM10023205_52150</name>
</gene>
<organism evidence="2 3">
    <name type="scientific">Yinghuangia aomiensis</name>
    <dbReference type="NCBI Taxonomy" id="676205"/>
    <lineage>
        <taxon>Bacteria</taxon>
        <taxon>Bacillati</taxon>
        <taxon>Actinomycetota</taxon>
        <taxon>Actinomycetes</taxon>
        <taxon>Kitasatosporales</taxon>
        <taxon>Streptomycetaceae</taxon>
        <taxon>Yinghuangia</taxon>
    </lineage>
</organism>
<protein>
    <submittedName>
        <fullName evidence="2">Septum formation initiator</fullName>
    </submittedName>
</protein>
<dbReference type="Proteomes" id="UP001500466">
    <property type="component" value="Unassembled WGS sequence"/>
</dbReference>
<dbReference type="PANTHER" id="PTHR43384:SF11">
    <property type="entry name" value="SEPTUM SITE DETERMINING PROTEIN"/>
    <property type="match status" value="1"/>
</dbReference>
<sequence length="368" mass="37553">MSAPSPVCPPGLGRPLVVTADVRLLDELLRMCAVANVEPEIVPQPQLACEGWVVSPLVVVGADLADGVASFGLPRRKDVVLVSADLDDADVWRRAVVVGADHVVFLPDAEAWLTDRFADLADGTGAAALGIAVVGARGGAGASTLACALAVTAARGGGTAALVDADPFGGGIDILLGGEAEPGLRWPDLAGARGRVDGGALSAALPRLHGLTVLSWDRGPGPGVPQEATRAIVSALRRRHDLTVVDIPRRPDPAAEEAFGQCVLGLVVIPAELRAVAAAVHVAEWLRPVVADLRAVVRGPSPSRLPADEIAANAGLPLAGELRPEPGLTEAVEEGAVPGGRKGPLSRFCREFLAAEAAAVAAERGWAA</sequence>
<dbReference type="SUPFAM" id="SSF52540">
    <property type="entry name" value="P-loop containing nucleoside triphosphate hydrolases"/>
    <property type="match status" value="1"/>
</dbReference>